<name>A0A540KLS5_MALBA</name>
<accession>A0A540KLS5</accession>
<reference evidence="1 2" key="1">
    <citation type="journal article" date="2019" name="G3 (Bethesda)">
        <title>Sequencing of a Wild Apple (Malus baccata) Genome Unravels the Differences Between Cultivated and Wild Apple Species Regarding Disease Resistance and Cold Tolerance.</title>
        <authorList>
            <person name="Chen X."/>
        </authorList>
    </citation>
    <scope>NUCLEOTIDE SEQUENCE [LARGE SCALE GENOMIC DNA]</scope>
    <source>
        <strain evidence="2">cv. Shandingzi</strain>
        <tissue evidence="1">Leaves</tissue>
    </source>
</reference>
<gene>
    <name evidence="1" type="ORF">C1H46_039290</name>
</gene>
<protein>
    <submittedName>
        <fullName evidence="1">Uncharacterized protein</fullName>
    </submittedName>
</protein>
<sequence length="76" mass="8734">MFSCVGGSDTRVASMLPGQLKLQPPKEALELFQRLQLLKNTHYASEGSFQKWIYGDLYLSWVYDADSYSRKNDPRS</sequence>
<dbReference type="EMBL" id="VIEB01001122">
    <property type="protein sequence ID" value="TQD75168.1"/>
    <property type="molecule type" value="Genomic_DNA"/>
</dbReference>
<organism evidence="1 2">
    <name type="scientific">Malus baccata</name>
    <name type="common">Siberian crab apple</name>
    <name type="synonym">Pyrus baccata</name>
    <dbReference type="NCBI Taxonomy" id="106549"/>
    <lineage>
        <taxon>Eukaryota</taxon>
        <taxon>Viridiplantae</taxon>
        <taxon>Streptophyta</taxon>
        <taxon>Embryophyta</taxon>
        <taxon>Tracheophyta</taxon>
        <taxon>Spermatophyta</taxon>
        <taxon>Magnoliopsida</taxon>
        <taxon>eudicotyledons</taxon>
        <taxon>Gunneridae</taxon>
        <taxon>Pentapetalae</taxon>
        <taxon>rosids</taxon>
        <taxon>fabids</taxon>
        <taxon>Rosales</taxon>
        <taxon>Rosaceae</taxon>
        <taxon>Amygdaloideae</taxon>
        <taxon>Maleae</taxon>
        <taxon>Malus</taxon>
    </lineage>
</organism>
<keyword evidence="2" id="KW-1185">Reference proteome</keyword>
<comment type="caution">
    <text evidence="1">The sequence shown here is derived from an EMBL/GenBank/DDBJ whole genome shotgun (WGS) entry which is preliminary data.</text>
</comment>
<dbReference type="Proteomes" id="UP000315295">
    <property type="component" value="Unassembled WGS sequence"/>
</dbReference>
<evidence type="ECO:0000313" key="1">
    <source>
        <dbReference type="EMBL" id="TQD75168.1"/>
    </source>
</evidence>
<evidence type="ECO:0000313" key="2">
    <source>
        <dbReference type="Proteomes" id="UP000315295"/>
    </source>
</evidence>
<proteinExistence type="predicted"/>
<dbReference type="AlphaFoldDB" id="A0A540KLS5"/>